<evidence type="ECO:0000256" key="2">
    <source>
        <dbReference type="ARBA" id="ARBA00023015"/>
    </source>
</evidence>
<feature type="compositionally biased region" description="Low complexity" evidence="5">
    <location>
        <begin position="308"/>
        <end position="333"/>
    </location>
</feature>
<feature type="region of interest" description="Disordered" evidence="5">
    <location>
        <begin position="294"/>
        <end position="341"/>
    </location>
</feature>
<keyword evidence="3" id="KW-0238">DNA-binding</keyword>
<evidence type="ECO:0000313" key="8">
    <source>
        <dbReference type="Proteomes" id="UP001183226"/>
    </source>
</evidence>
<dbReference type="PANTHER" id="PTHR30346:SF29">
    <property type="entry name" value="LYSR SUBSTRATE-BINDING"/>
    <property type="match status" value="1"/>
</dbReference>
<dbReference type="Pfam" id="PF03466">
    <property type="entry name" value="LysR_substrate"/>
    <property type="match status" value="1"/>
</dbReference>
<comment type="similarity">
    <text evidence="1">Belongs to the LysR transcriptional regulatory family.</text>
</comment>
<evidence type="ECO:0000256" key="5">
    <source>
        <dbReference type="SAM" id="MobiDB-lite"/>
    </source>
</evidence>
<dbReference type="EMBL" id="JAVREK010000032">
    <property type="protein sequence ID" value="MDT0304907.1"/>
    <property type="molecule type" value="Genomic_DNA"/>
</dbReference>
<evidence type="ECO:0000259" key="6">
    <source>
        <dbReference type="PROSITE" id="PS50931"/>
    </source>
</evidence>
<dbReference type="InterPro" id="IPR036390">
    <property type="entry name" value="WH_DNA-bd_sf"/>
</dbReference>
<dbReference type="Proteomes" id="UP001183226">
    <property type="component" value="Unassembled WGS sequence"/>
</dbReference>
<evidence type="ECO:0000256" key="4">
    <source>
        <dbReference type="ARBA" id="ARBA00023163"/>
    </source>
</evidence>
<dbReference type="PROSITE" id="PS50931">
    <property type="entry name" value="HTH_LYSR"/>
    <property type="match status" value="1"/>
</dbReference>
<sequence length="341" mass="35777">MLDVHRLQIFRSVVASGSVQTASTNLGYTPSAVSQHVTALQRETGLTLFTRAGRGLRPTAAGHALAAEADRVLARLGEAESLVAALRSGRTGSLSIAYFASVGAAWMPHVVRRLNTDLPGVQLALELREHIPDSNEERADVQVVVARSGFVPGTGFTAHHLLDDPYVAVLPREHPLAGRDEVDLAELADERWIDNDFARGWCRANLVEACTAAGFTPAFHVEAHDYPTALAFVEAGIGVTVLPSLGAAHLPDGAACVRVVRPTPLRSIHAVVHDAVEHTPAARTALTVLREVAEAARQGGTRSGTDPGGVRRPAAGAGSAPAPPARSASPRLPETAHSAAD</sequence>
<dbReference type="Gene3D" id="3.40.190.10">
    <property type="entry name" value="Periplasmic binding protein-like II"/>
    <property type="match status" value="2"/>
</dbReference>
<comment type="caution">
    <text evidence="7">The sequence shown here is derived from an EMBL/GenBank/DDBJ whole genome shotgun (WGS) entry which is preliminary data.</text>
</comment>
<dbReference type="Pfam" id="PF00126">
    <property type="entry name" value="HTH_1"/>
    <property type="match status" value="1"/>
</dbReference>
<evidence type="ECO:0000256" key="3">
    <source>
        <dbReference type="ARBA" id="ARBA00023125"/>
    </source>
</evidence>
<keyword evidence="4" id="KW-0804">Transcription</keyword>
<dbReference type="InterPro" id="IPR000847">
    <property type="entry name" value="LysR_HTH_N"/>
</dbReference>
<dbReference type="RefSeq" id="WP_311547419.1">
    <property type="nucleotide sequence ID" value="NZ_JAVREK010000032.1"/>
</dbReference>
<evidence type="ECO:0000256" key="1">
    <source>
        <dbReference type="ARBA" id="ARBA00009437"/>
    </source>
</evidence>
<keyword evidence="8" id="KW-1185">Reference proteome</keyword>
<accession>A0ABU2L012</accession>
<dbReference type="SUPFAM" id="SSF46785">
    <property type="entry name" value="Winged helix' DNA-binding domain"/>
    <property type="match status" value="1"/>
</dbReference>
<reference evidence="8" key="1">
    <citation type="submission" date="2023-07" db="EMBL/GenBank/DDBJ databases">
        <title>30 novel species of actinomycetes from the DSMZ collection.</title>
        <authorList>
            <person name="Nouioui I."/>
        </authorList>
    </citation>
    <scope>NUCLEOTIDE SEQUENCE [LARGE SCALE GENOMIC DNA]</scope>
    <source>
        <strain evidence="8">DSM 45055</strain>
    </source>
</reference>
<name>A0ABU2L012_9ACTN</name>
<dbReference type="InterPro" id="IPR005119">
    <property type="entry name" value="LysR_subst-bd"/>
</dbReference>
<dbReference type="PANTHER" id="PTHR30346">
    <property type="entry name" value="TRANSCRIPTIONAL DUAL REGULATOR HCAR-RELATED"/>
    <property type="match status" value="1"/>
</dbReference>
<dbReference type="Gene3D" id="1.10.10.10">
    <property type="entry name" value="Winged helix-like DNA-binding domain superfamily/Winged helix DNA-binding domain"/>
    <property type="match status" value="1"/>
</dbReference>
<dbReference type="InterPro" id="IPR036388">
    <property type="entry name" value="WH-like_DNA-bd_sf"/>
</dbReference>
<gene>
    <name evidence="7" type="ORF">RM446_22535</name>
</gene>
<proteinExistence type="inferred from homology"/>
<keyword evidence="2" id="KW-0805">Transcription regulation</keyword>
<protein>
    <submittedName>
        <fullName evidence="7">LysR family transcriptional regulator</fullName>
    </submittedName>
</protein>
<organism evidence="7 8">
    <name type="scientific">Streptomonospora wellingtoniae</name>
    <dbReference type="NCBI Taxonomy" id="3075544"/>
    <lineage>
        <taxon>Bacteria</taxon>
        <taxon>Bacillati</taxon>
        <taxon>Actinomycetota</taxon>
        <taxon>Actinomycetes</taxon>
        <taxon>Streptosporangiales</taxon>
        <taxon>Nocardiopsidaceae</taxon>
        <taxon>Streptomonospora</taxon>
    </lineage>
</organism>
<evidence type="ECO:0000313" key="7">
    <source>
        <dbReference type="EMBL" id="MDT0304907.1"/>
    </source>
</evidence>
<feature type="domain" description="HTH lysR-type" evidence="6">
    <location>
        <begin position="2"/>
        <end position="59"/>
    </location>
</feature>
<dbReference type="SUPFAM" id="SSF53850">
    <property type="entry name" value="Periplasmic binding protein-like II"/>
    <property type="match status" value="1"/>
</dbReference>